<dbReference type="GO" id="GO:0016020">
    <property type="term" value="C:membrane"/>
    <property type="evidence" value="ECO:0007669"/>
    <property type="project" value="InterPro"/>
</dbReference>
<feature type="transmembrane region" description="Helical" evidence="3">
    <location>
        <begin position="243"/>
        <end position="262"/>
    </location>
</feature>
<evidence type="ECO:0000256" key="2">
    <source>
        <dbReference type="ARBA" id="ARBA00007362"/>
    </source>
</evidence>
<feature type="transmembrane region" description="Helical" evidence="3">
    <location>
        <begin position="149"/>
        <end position="169"/>
    </location>
</feature>
<feature type="transmembrane region" description="Helical" evidence="3">
    <location>
        <begin position="212"/>
        <end position="231"/>
    </location>
</feature>
<feature type="transmembrane region" description="Helical" evidence="3">
    <location>
        <begin position="9"/>
        <end position="29"/>
    </location>
</feature>
<reference evidence="5 6" key="1">
    <citation type="submission" date="2019-06" db="EMBL/GenBank/DDBJ databases">
        <title>Genome sequence of Ureibacillus terrenus.</title>
        <authorList>
            <person name="Maclea K.S."/>
            <person name="Simoes M."/>
        </authorList>
    </citation>
    <scope>NUCLEOTIDE SEQUENCE [LARGE SCALE GENOMIC DNA]</scope>
    <source>
        <strain evidence="5 6">ATCC BAA-384</strain>
    </source>
</reference>
<evidence type="ECO:0000313" key="5">
    <source>
        <dbReference type="EMBL" id="TQE90231.1"/>
    </source>
</evidence>
<evidence type="ECO:0000313" key="6">
    <source>
        <dbReference type="Proteomes" id="UP000315753"/>
    </source>
</evidence>
<feature type="transmembrane region" description="Helical" evidence="3">
    <location>
        <begin position="68"/>
        <end position="86"/>
    </location>
</feature>
<protein>
    <submittedName>
        <fullName evidence="5">DMT family transporter</fullName>
    </submittedName>
</protein>
<dbReference type="EMBL" id="VIGD01000013">
    <property type="protein sequence ID" value="TQE90231.1"/>
    <property type="molecule type" value="Genomic_DNA"/>
</dbReference>
<organism evidence="5 6">
    <name type="scientific">Ureibacillus terrenus</name>
    <dbReference type="NCBI Taxonomy" id="118246"/>
    <lineage>
        <taxon>Bacteria</taxon>
        <taxon>Bacillati</taxon>
        <taxon>Bacillota</taxon>
        <taxon>Bacilli</taxon>
        <taxon>Bacillales</taxon>
        <taxon>Caryophanaceae</taxon>
        <taxon>Ureibacillus</taxon>
    </lineage>
</organism>
<dbReference type="RefSeq" id="WP_141602686.1">
    <property type="nucleotide sequence ID" value="NZ_JARMSB010000057.1"/>
</dbReference>
<dbReference type="AlphaFoldDB" id="A0A540V0E6"/>
<keyword evidence="6" id="KW-1185">Reference proteome</keyword>
<evidence type="ECO:0000259" key="4">
    <source>
        <dbReference type="Pfam" id="PF00892"/>
    </source>
</evidence>
<dbReference type="Proteomes" id="UP000315753">
    <property type="component" value="Unassembled WGS sequence"/>
</dbReference>
<keyword evidence="3" id="KW-0472">Membrane</keyword>
<feature type="transmembrane region" description="Helical" evidence="3">
    <location>
        <begin position="181"/>
        <end position="200"/>
    </location>
</feature>
<gene>
    <name evidence="5" type="ORF">FKZ59_10365</name>
</gene>
<comment type="caution">
    <text evidence="5">The sequence shown here is derived from an EMBL/GenBank/DDBJ whole genome shotgun (WGS) entry which is preliminary data.</text>
</comment>
<feature type="domain" description="EamA" evidence="4">
    <location>
        <begin position="151"/>
        <end position="285"/>
    </location>
</feature>
<dbReference type="PANTHER" id="PTHR22911:SF76">
    <property type="entry name" value="EAMA DOMAIN-CONTAINING PROTEIN"/>
    <property type="match status" value="1"/>
</dbReference>
<dbReference type="SUPFAM" id="SSF103481">
    <property type="entry name" value="Multidrug resistance efflux transporter EmrE"/>
    <property type="match status" value="2"/>
</dbReference>
<dbReference type="OrthoDB" id="9790852at2"/>
<feature type="transmembrane region" description="Helical" evidence="3">
    <location>
        <begin position="98"/>
        <end position="116"/>
    </location>
</feature>
<dbReference type="InterPro" id="IPR000620">
    <property type="entry name" value="EamA_dom"/>
</dbReference>
<evidence type="ECO:0000256" key="1">
    <source>
        <dbReference type="ARBA" id="ARBA00004127"/>
    </source>
</evidence>
<keyword evidence="3" id="KW-1133">Transmembrane helix</keyword>
<feature type="transmembrane region" description="Helical" evidence="3">
    <location>
        <begin position="35"/>
        <end position="53"/>
    </location>
</feature>
<comment type="similarity">
    <text evidence="2">Belongs to the EamA transporter family.</text>
</comment>
<feature type="transmembrane region" description="Helical" evidence="3">
    <location>
        <begin position="268"/>
        <end position="288"/>
    </location>
</feature>
<dbReference type="Pfam" id="PF00892">
    <property type="entry name" value="EamA"/>
    <property type="match status" value="2"/>
</dbReference>
<keyword evidence="3" id="KW-0812">Transmembrane</keyword>
<feature type="domain" description="EamA" evidence="4">
    <location>
        <begin position="12"/>
        <end position="139"/>
    </location>
</feature>
<name>A0A540V0E6_9BACL</name>
<dbReference type="PANTHER" id="PTHR22911">
    <property type="entry name" value="ACYL-MALONYL CONDENSING ENZYME-RELATED"/>
    <property type="match status" value="1"/>
</dbReference>
<comment type="subcellular location">
    <subcellularLocation>
        <location evidence="1">Endomembrane system</location>
        <topology evidence="1">Multi-pass membrane protein</topology>
    </subcellularLocation>
</comment>
<dbReference type="InterPro" id="IPR037185">
    <property type="entry name" value="EmrE-like"/>
</dbReference>
<evidence type="ECO:0000256" key="3">
    <source>
        <dbReference type="SAM" id="Phobius"/>
    </source>
</evidence>
<accession>A0A540V0E6</accession>
<proteinExistence type="inferred from homology"/>
<sequence>MEKPPVHPYIPIVIGMISISFSAIFVKLAQAESGAIAFYRMLFTVLILLPAFIKNRLHELKLLYQRDWLFSTVAGIFLAFHFIFWFESLRYTSVASSTVLVTMQPLFAFIGTYLFFKDSITMKTLLSGVIAILGSVLISWGDFRLSGNALFGDILALIACVLVTAYFLFGQEVRKRVSLITYTMVVYSISTICLFFYVFIKGESFGPYPLMTWVWFLLLAIIPNLLGHSLFNWSIKWVSTNVISIAVLFEPIGASILALFIFGEKLTASQIIGGLIVILGLMLFVFDLKTLVKFFRKND</sequence>